<protein>
    <submittedName>
        <fullName evidence="2">Uncharacterized protein</fullName>
    </submittedName>
</protein>
<dbReference type="RefSeq" id="XP_005714850.1">
    <property type="nucleotide sequence ID" value="XM_005714793.1"/>
</dbReference>
<evidence type="ECO:0000313" key="3">
    <source>
        <dbReference type="Proteomes" id="UP000012073"/>
    </source>
</evidence>
<dbReference type="Proteomes" id="UP000012073">
    <property type="component" value="Unassembled WGS sequence"/>
</dbReference>
<accession>R7QCA2</accession>
<dbReference type="KEGG" id="ccp:CHC_T00003574001"/>
<keyword evidence="1" id="KW-1133">Transmembrane helix</keyword>
<name>R7QCA2_CHOCR</name>
<sequence length="81" mass="9158">MLASVGYIRHSKAQFMYGKIGNQPPVTFYPVTQNLWHSSHVTAYVHFAIHFIASGVALKVLSRHTRRGRRVDAPNCFSTVE</sequence>
<dbReference type="AlphaFoldDB" id="R7QCA2"/>
<feature type="transmembrane region" description="Helical" evidence="1">
    <location>
        <begin position="43"/>
        <end position="61"/>
    </location>
</feature>
<dbReference type="Gramene" id="CDF35031">
    <property type="protein sequence ID" value="CDF35031"/>
    <property type="gene ID" value="CHC_T00003574001"/>
</dbReference>
<organism evidence="2 3">
    <name type="scientific">Chondrus crispus</name>
    <name type="common">Carrageen Irish moss</name>
    <name type="synonym">Polymorpha crispa</name>
    <dbReference type="NCBI Taxonomy" id="2769"/>
    <lineage>
        <taxon>Eukaryota</taxon>
        <taxon>Rhodophyta</taxon>
        <taxon>Florideophyceae</taxon>
        <taxon>Rhodymeniophycidae</taxon>
        <taxon>Gigartinales</taxon>
        <taxon>Gigartinaceae</taxon>
        <taxon>Chondrus</taxon>
    </lineage>
</organism>
<evidence type="ECO:0000313" key="2">
    <source>
        <dbReference type="EMBL" id="CDF35031.1"/>
    </source>
</evidence>
<gene>
    <name evidence="2" type="ORF">CHC_T00003574001</name>
</gene>
<keyword evidence="1" id="KW-0472">Membrane</keyword>
<keyword evidence="3" id="KW-1185">Reference proteome</keyword>
<dbReference type="GeneID" id="17322568"/>
<keyword evidence="1" id="KW-0812">Transmembrane</keyword>
<dbReference type="EMBL" id="HG001714">
    <property type="protein sequence ID" value="CDF35031.1"/>
    <property type="molecule type" value="Genomic_DNA"/>
</dbReference>
<reference evidence="3" key="1">
    <citation type="journal article" date="2013" name="Proc. Natl. Acad. Sci. U.S.A.">
        <title>Genome structure and metabolic features in the red seaweed Chondrus crispus shed light on evolution of the Archaeplastida.</title>
        <authorList>
            <person name="Collen J."/>
            <person name="Porcel B."/>
            <person name="Carre W."/>
            <person name="Ball S.G."/>
            <person name="Chaparro C."/>
            <person name="Tonon T."/>
            <person name="Barbeyron T."/>
            <person name="Michel G."/>
            <person name="Noel B."/>
            <person name="Valentin K."/>
            <person name="Elias M."/>
            <person name="Artiguenave F."/>
            <person name="Arun A."/>
            <person name="Aury J.M."/>
            <person name="Barbosa-Neto J.F."/>
            <person name="Bothwell J.H."/>
            <person name="Bouget F.Y."/>
            <person name="Brillet L."/>
            <person name="Cabello-Hurtado F."/>
            <person name="Capella-Gutierrez S."/>
            <person name="Charrier B."/>
            <person name="Cladiere L."/>
            <person name="Cock J.M."/>
            <person name="Coelho S.M."/>
            <person name="Colleoni C."/>
            <person name="Czjzek M."/>
            <person name="Da Silva C."/>
            <person name="Delage L."/>
            <person name="Denoeud F."/>
            <person name="Deschamps P."/>
            <person name="Dittami S.M."/>
            <person name="Gabaldon T."/>
            <person name="Gachon C.M."/>
            <person name="Groisillier A."/>
            <person name="Herve C."/>
            <person name="Jabbari K."/>
            <person name="Katinka M."/>
            <person name="Kloareg B."/>
            <person name="Kowalczyk N."/>
            <person name="Labadie K."/>
            <person name="Leblanc C."/>
            <person name="Lopez P.J."/>
            <person name="McLachlan D.H."/>
            <person name="Meslet-Cladiere L."/>
            <person name="Moustafa A."/>
            <person name="Nehr Z."/>
            <person name="Nyvall Collen P."/>
            <person name="Panaud O."/>
            <person name="Partensky F."/>
            <person name="Poulain J."/>
            <person name="Rensing S.A."/>
            <person name="Rousvoal S."/>
            <person name="Samson G."/>
            <person name="Symeonidi A."/>
            <person name="Weissenbach J."/>
            <person name="Zambounis A."/>
            <person name="Wincker P."/>
            <person name="Boyen C."/>
        </authorList>
    </citation>
    <scope>NUCLEOTIDE SEQUENCE [LARGE SCALE GENOMIC DNA]</scope>
    <source>
        <strain evidence="3">cv. Stackhouse</strain>
    </source>
</reference>
<evidence type="ECO:0000256" key="1">
    <source>
        <dbReference type="SAM" id="Phobius"/>
    </source>
</evidence>
<proteinExistence type="predicted"/>